<dbReference type="Gene3D" id="1.10.10.10">
    <property type="entry name" value="Winged helix-like DNA-binding domain superfamily/Winged helix DNA-binding domain"/>
    <property type="match status" value="1"/>
</dbReference>
<evidence type="ECO:0000256" key="5">
    <source>
        <dbReference type="SAM" id="MobiDB-lite"/>
    </source>
</evidence>
<keyword evidence="6" id="KW-0472">Membrane</keyword>
<dbReference type="InterPro" id="IPR036390">
    <property type="entry name" value="WH_DNA-bd_sf"/>
</dbReference>
<dbReference type="PRINTS" id="PR00039">
    <property type="entry name" value="HTHLYSR"/>
</dbReference>
<dbReference type="InterPro" id="IPR005119">
    <property type="entry name" value="LysR_subst-bd"/>
</dbReference>
<keyword evidence="4" id="KW-0804">Transcription</keyword>
<dbReference type="InterPro" id="IPR000847">
    <property type="entry name" value="LysR_HTH_N"/>
</dbReference>
<keyword evidence="6" id="KW-1133">Transmembrane helix</keyword>
<feature type="domain" description="HTH lysR-type" evidence="7">
    <location>
        <begin position="1"/>
        <end position="58"/>
    </location>
</feature>
<comment type="caution">
    <text evidence="8">The sequence shown here is derived from an EMBL/GenBank/DDBJ whole genome shotgun (WGS) entry which is preliminary data.</text>
</comment>
<evidence type="ECO:0000256" key="6">
    <source>
        <dbReference type="SAM" id="Phobius"/>
    </source>
</evidence>
<dbReference type="InterPro" id="IPR036388">
    <property type="entry name" value="WH-like_DNA-bd_sf"/>
</dbReference>
<proteinExistence type="inferred from homology"/>
<dbReference type="PANTHER" id="PTHR30346">
    <property type="entry name" value="TRANSCRIPTIONAL DUAL REGULATOR HCAR-RELATED"/>
    <property type="match status" value="1"/>
</dbReference>
<dbReference type="RefSeq" id="WP_378206653.1">
    <property type="nucleotide sequence ID" value="NZ_JBHLZP010000194.1"/>
</dbReference>
<gene>
    <name evidence="8" type="ORF">ACFFNX_24470</name>
</gene>
<keyword evidence="3" id="KW-0238">DNA-binding</keyword>
<reference evidence="8 9" key="1">
    <citation type="submission" date="2024-09" db="EMBL/GenBank/DDBJ databases">
        <authorList>
            <person name="Sun Q."/>
            <person name="Mori K."/>
        </authorList>
    </citation>
    <scope>NUCLEOTIDE SEQUENCE [LARGE SCALE GENOMIC DNA]</scope>
    <source>
        <strain evidence="8 9">TBRC 0563</strain>
    </source>
</reference>
<keyword evidence="2" id="KW-0805">Transcription regulation</keyword>
<dbReference type="SUPFAM" id="SSF53850">
    <property type="entry name" value="Periplasmic binding protein-like II"/>
    <property type="match status" value="1"/>
</dbReference>
<feature type="region of interest" description="Disordered" evidence="5">
    <location>
        <begin position="292"/>
        <end position="321"/>
    </location>
</feature>
<dbReference type="CDD" id="cd05466">
    <property type="entry name" value="PBP2_LTTR_substrate"/>
    <property type="match status" value="1"/>
</dbReference>
<dbReference type="Proteomes" id="UP001589627">
    <property type="component" value="Unassembled WGS sequence"/>
</dbReference>
<keyword evidence="6" id="KW-0812">Transmembrane</keyword>
<evidence type="ECO:0000313" key="8">
    <source>
        <dbReference type="EMBL" id="MFB9835340.1"/>
    </source>
</evidence>
<evidence type="ECO:0000256" key="3">
    <source>
        <dbReference type="ARBA" id="ARBA00023125"/>
    </source>
</evidence>
<dbReference type="SUPFAM" id="SSF46785">
    <property type="entry name" value="Winged helix' DNA-binding domain"/>
    <property type="match status" value="1"/>
</dbReference>
<sequence length="321" mass="34460">MSFRQMEYLLAVVEEASFTRAAQRLSVSQPALSHQIRALERHVGHPLLERLPDTVRLTPMGRAYLPHAIAALHSADEAVHVARPRGEMARIGLRIAALYSIALGIIPPAVLIWRRRYPDSHVELLEFGNSADLANLMSAGGIDVAVSAAPLHWDGPVRTLGREELVVVLSKDDPVAADGRRRVRLAELASRPWVLYTPDNGLAGVVAQACSTAGFIARPAVHTHHTSTAVQLAAAGLGPALVPRNMIEADFGGVQLEPDPPVHRELVAFTTTAEVPHISAFIDILAEHGAIRSRRPPGPPASPEAVEDLPRVGDDEGFGVA</sequence>
<evidence type="ECO:0000259" key="7">
    <source>
        <dbReference type="PROSITE" id="PS50931"/>
    </source>
</evidence>
<dbReference type="Pfam" id="PF03466">
    <property type="entry name" value="LysR_substrate"/>
    <property type="match status" value="1"/>
</dbReference>
<protein>
    <submittedName>
        <fullName evidence="8">LysR family transcriptional regulator</fullName>
    </submittedName>
</protein>
<organism evidence="8 9">
    <name type="scientific">Actinoallomurus acaciae</name>
    <dbReference type="NCBI Taxonomy" id="502577"/>
    <lineage>
        <taxon>Bacteria</taxon>
        <taxon>Bacillati</taxon>
        <taxon>Actinomycetota</taxon>
        <taxon>Actinomycetes</taxon>
        <taxon>Streptosporangiales</taxon>
        <taxon>Thermomonosporaceae</taxon>
        <taxon>Actinoallomurus</taxon>
    </lineage>
</organism>
<dbReference type="PANTHER" id="PTHR30346:SF28">
    <property type="entry name" value="HTH-TYPE TRANSCRIPTIONAL REGULATOR CYNR"/>
    <property type="match status" value="1"/>
</dbReference>
<name>A0ABV5YJV8_9ACTN</name>
<keyword evidence="9" id="KW-1185">Reference proteome</keyword>
<comment type="similarity">
    <text evidence="1">Belongs to the LysR transcriptional regulatory family.</text>
</comment>
<dbReference type="Pfam" id="PF00126">
    <property type="entry name" value="HTH_1"/>
    <property type="match status" value="1"/>
</dbReference>
<evidence type="ECO:0000256" key="2">
    <source>
        <dbReference type="ARBA" id="ARBA00023015"/>
    </source>
</evidence>
<evidence type="ECO:0000313" key="9">
    <source>
        <dbReference type="Proteomes" id="UP001589627"/>
    </source>
</evidence>
<evidence type="ECO:0000256" key="1">
    <source>
        <dbReference type="ARBA" id="ARBA00009437"/>
    </source>
</evidence>
<feature type="transmembrane region" description="Helical" evidence="6">
    <location>
        <begin position="91"/>
        <end position="113"/>
    </location>
</feature>
<accession>A0ABV5YJV8</accession>
<dbReference type="Gene3D" id="3.40.190.290">
    <property type="match status" value="1"/>
</dbReference>
<dbReference type="EMBL" id="JBHLZP010000194">
    <property type="protein sequence ID" value="MFB9835340.1"/>
    <property type="molecule type" value="Genomic_DNA"/>
</dbReference>
<evidence type="ECO:0000256" key="4">
    <source>
        <dbReference type="ARBA" id="ARBA00023163"/>
    </source>
</evidence>
<dbReference type="PROSITE" id="PS50931">
    <property type="entry name" value="HTH_LYSR"/>
    <property type="match status" value="1"/>
</dbReference>